<dbReference type="EMBL" id="JAENHP010000002">
    <property type="protein sequence ID" value="MBM2615915.1"/>
    <property type="molecule type" value="Genomic_DNA"/>
</dbReference>
<evidence type="ECO:0000259" key="2">
    <source>
        <dbReference type="Pfam" id="PF15567"/>
    </source>
</evidence>
<dbReference type="InterPro" id="IPR029082">
    <property type="entry name" value="Imm35"/>
</dbReference>
<reference evidence="3 4" key="1">
    <citation type="submission" date="2021-01" db="EMBL/GenBank/DDBJ databases">
        <title>Actinoplanes sp. nov. LDG1-06 isolated from lichen.</title>
        <authorList>
            <person name="Saeng-In P."/>
            <person name="Phongsopitanun W."/>
            <person name="Kanchanasin P."/>
            <person name="Yuki M."/>
            <person name="Kudo T."/>
            <person name="Ohkuma M."/>
            <person name="Tanasupawat S."/>
        </authorList>
    </citation>
    <scope>NUCLEOTIDE SEQUENCE [LARGE SCALE GENOMIC DNA]</scope>
    <source>
        <strain evidence="3 4">LDG1-06</strain>
    </source>
</reference>
<feature type="region of interest" description="Disordered" evidence="1">
    <location>
        <begin position="129"/>
        <end position="155"/>
    </location>
</feature>
<protein>
    <recommendedName>
        <fullName evidence="2">Immunity protein 35 domain-containing protein</fullName>
    </recommendedName>
</protein>
<dbReference type="Proteomes" id="UP000632138">
    <property type="component" value="Unassembled WGS sequence"/>
</dbReference>
<name>A0ABS2A7U2_9ACTN</name>
<organism evidence="3 4">
    <name type="scientific">Paractinoplanes ovalisporus</name>
    <dbReference type="NCBI Taxonomy" id="2810368"/>
    <lineage>
        <taxon>Bacteria</taxon>
        <taxon>Bacillati</taxon>
        <taxon>Actinomycetota</taxon>
        <taxon>Actinomycetes</taxon>
        <taxon>Micromonosporales</taxon>
        <taxon>Micromonosporaceae</taxon>
        <taxon>Paractinoplanes</taxon>
    </lineage>
</organism>
<accession>A0ABS2A7U2</accession>
<comment type="caution">
    <text evidence="3">The sequence shown here is derived from an EMBL/GenBank/DDBJ whole genome shotgun (WGS) entry which is preliminary data.</text>
</comment>
<dbReference type="Pfam" id="PF15567">
    <property type="entry name" value="Imm35"/>
    <property type="match status" value="1"/>
</dbReference>
<gene>
    <name evidence="3" type="ORF">JIG36_10140</name>
</gene>
<sequence length="155" mass="16678">MSGAKEHYFGWLVAWQSVAYLRGNFNAMLLGNAPYLVDADDGSIHQVITHSPFGGDWEQEYLELVRGVRPPDPVLEAVRAALASGSKVAAVRDGLLLAPGLSLVEMKAYVDAVARNEDPPEDLVRRTRQTTRRGGPLVTTVAGPAVPVSDDTAQP</sequence>
<evidence type="ECO:0000256" key="1">
    <source>
        <dbReference type="SAM" id="MobiDB-lite"/>
    </source>
</evidence>
<evidence type="ECO:0000313" key="4">
    <source>
        <dbReference type="Proteomes" id="UP000632138"/>
    </source>
</evidence>
<proteinExistence type="predicted"/>
<feature type="domain" description="Immunity protein 35" evidence="2">
    <location>
        <begin position="4"/>
        <end position="59"/>
    </location>
</feature>
<evidence type="ECO:0000313" key="3">
    <source>
        <dbReference type="EMBL" id="MBM2615915.1"/>
    </source>
</evidence>
<keyword evidence="4" id="KW-1185">Reference proteome</keyword>